<dbReference type="EC" id="1.1.3.-" evidence="7"/>
<dbReference type="Gene3D" id="3.30.9.10">
    <property type="entry name" value="D-Amino Acid Oxidase, subunit A, domain 2"/>
    <property type="match status" value="1"/>
</dbReference>
<dbReference type="PANTHER" id="PTHR43104:SF2">
    <property type="entry name" value="L-2-HYDROXYGLUTARATE DEHYDROGENASE, MITOCHONDRIAL"/>
    <property type="match status" value="1"/>
</dbReference>
<dbReference type="EMBL" id="JAKLTQ010000025">
    <property type="protein sequence ID" value="MCG2624432.1"/>
    <property type="molecule type" value="Genomic_DNA"/>
</dbReference>
<dbReference type="Proteomes" id="UP001165368">
    <property type="component" value="Unassembled WGS sequence"/>
</dbReference>
<dbReference type="PANTHER" id="PTHR43104">
    <property type="entry name" value="L-2-HYDROXYGLUTARATE DEHYDROGENASE, MITOCHONDRIAL"/>
    <property type="match status" value="1"/>
</dbReference>
<keyword evidence="8" id="KW-1185">Reference proteome</keyword>
<dbReference type="NCBIfam" id="NF008726">
    <property type="entry name" value="PRK11728.1"/>
    <property type="match status" value="1"/>
</dbReference>
<dbReference type="InterPro" id="IPR006076">
    <property type="entry name" value="FAD-dep_OxRdtase"/>
</dbReference>
<evidence type="ECO:0000256" key="4">
    <source>
        <dbReference type="ARBA" id="ARBA00023002"/>
    </source>
</evidence>
<protein>
    <submittedName>
        <fullName evidence="7">L-2-hydroxyglutarate oxidase</fullName>
        <ecNumber evidence="7">1.1.3.-</ecNumber>
    </submittedName>
</protein>
<proteinExistence type="inferred from homology"/>
<evidence type="ECO:0000313" key="8">
    <source>
        <dbReference type="Proteomes" id="UP001165368"/>
    </source>
</evidence>
<dbReference type="InterPro" id="IPR036188">
    <property type="entry name" value="FAD/NAD-bd_sf"/>
</dbReference>
<gene>
    <name evidence="7" type="primary">lhgO</name>
    <name evidence="7" type="ORF">LVY72_21315</name>
</gene>
<evidence type="ECO:0000256" key="1">
    <source>
        <dbReference type="ARBA" id="ARBA00001974"/>
    </source>
</evidence>
<evidence type="ECO:0000259" key="6">
    <source>
        <dbReference type="Pfam" id="PF01266"/>
    </source>
</evidence>
<dbReference type="SUPFAM" id="SSF51905">
    <property type="entry name" value="FAD/NAD(P)-binding domain"/>
    <property type="match status" value="1"/>
</dbReference>
<keyword evidence="4 7" id="KW-0560">Oxidoreductase</keyword>
<evidence type="ECO:0000256" key="5">
    <source>
        <dbReference type="ARBA" id="ARBA00037941"/>
    </source>
</evidence>
<dbReference type="Gene3D" id="3.50.50.60">
    <property type="entry name" value="FAD/NAD(P)-binding domain"/>
    <property type="match status" value="1"/>
</dbReference>
<dbReference type="Pfam" id="PF01266">
    <property type="entry name" value="DAO"/>
    <property type="match status" value="1"/>
</dbReference>
<comment type="cofactor">
    <cofactor evidence="1">
        <name>FAD</name>
        <dbReference type="ChEBI" id="CHEBI:57692"/>
    </cofactor>
</comment>
<keyword evidence="2" id="KW-0285">Flavoprotein</keyword>
<organism evidence="7 8">
    <name type="scientific">Arthrobacter hankyongi</name>
    <dbReference type="NCBI Taxonomy" id="2904801"/>
    <lineage>
        <taxon>Bacteria</taxon>
        <taxon>Bacillati</taxon>
        <taxon>Actinomycetota</taxon>
        <taxon>Actinomycetes</taxon>
        <taxon>Micrococcales</taxon>
        <taxon>Micrococcaceae</taxon>
        <taxon>Arthrobacter</taxon>
    </lineage>
</organism>
<keyword evidence="3" id="KW-0274">FAD</keyword>
<evidence type="ECO:0000256" key="3">
    <source>
        <dbReference type="ARBA" id="ARBA00022827"/>
    </source>
</evidence>
<sequence length="399" mass="42991">MVSVLVVGAGIVGLAVARQLLLDRPGEDVKVVDKEAVVAAHQTGHNSGVIHAGIYYTPGSLKAELCRRGRSLLTDFCLEQKVPVSAVGKLVVALNEQDRHRLTEIHRRAEANGATEVVMMDDAGLREIEPHVAGIAALHSPATSIVDFAEVSRALAADIVARGGRIILGSEVTGFRQERDCVVAETTTGELSADRAIVCGGLQSANLAEKAGSDSDPRIIPFRGEYYQLSEAAASKVRGLVYPVPDPRYPFLGIHLTRRIGGTVDVGPNAVPALALQGYRRWDISVRDLQSILGWPGFWTMARKNWKMGTTEIVGSLSKRYFAAQARRYLPDLTTSDLLPWPAGVRAQAVRRNGELVDDFWITAHNRITLVRNAPSPAATSALAIAEHICAEVYGRAGA</sequence>
<evidence type="ECO:0000256" key="2">
    <source>
        <dbReference type="ARBA" id="ARBA00022630"/>
    </source>
</evidence>
<name>A0ABS9LCN4_9MICC</name>
<evidence type="ECO:0000313" key="7">
    <source>
        <dbReference type="EMBL" id="MCG2624432.1"/>
    </source>
</evidence>
<feature type="domain" description="FAD dependent oxidoreductase" evidence="6">
    <location>
        <begin position="4"/>
        <end position="390"/>
    </location>
</feature>
<reference evidence="7" key="1">
    <citation type="submission" date="2022-01" db="EMBL/GenBank/DDBJ databases">
        <authorList>
            <person name="Jo J.-H."/>
            <person name="Im W.-T."/>
        </authorList>
    </citation>
    <scope>NUCLEOTIDE SEQUENCE</scope>
    <source>
        <strain evidence="7">I2-34</strain>
    </source>
</reference>
<dbReference type="GO" id="GO:0016491">
    <property type="term" value="F:oxidoreductase activity"/>
    <property type="evidence" value="ECO:0007669"/>
    <property type="project" value="UniProtKB-KW"/>
</dbReference>
<accession>A0ABS9LCN4</accession>
<comment type="caution">
    <text evidence="7">The sequence shown here is derived from an EMBL/GenBank/DDBJ whole genome shotgun (WGS) entry which is preliminary data.</text>
</comment>
<comment type="similarity">
    <text evidence="5">Belongs to the L2HGDH family.</text>
</comment>